<protein>
    <submittedName>
        <fullName evidence="1">Uncharacterized protein</fullName>
    </submittedName>
</protein>
<accession>A0A1E7LWA4</accession>
<comment type="caution">
    <text evidence="1">The sequence shown here is derived from an EMBL/GenBank/DDBJ whole genome shotgun (WGS) entry which is preliminary data.</text>
</comment>
<proteinExistence type="predicted"/>
<dbReference type="EMBL" id="LJGZ01000027">
    <property type="protein sequence ID" value="OEV20173.1"/>
    <property type="molecule type" value="Genomic_DNA"/>
</dbReference>
<dbReference type="Proteomes" id="UP000175971">
    <property type="component" value="Unassembled WGS sequence"/>
</dbReference>
<dbReference type="OrthoDB" id="4249518at2"/>
<organism evidence="1 2">
    <name type="scientific">Streptomyces nanshensis</name>
    <dbReference type="NCBI Taxonomy" id="518642"/>
    <lineage>
        <taxon>Bacteria</taxon>
        <taxon>Bacillati</taxon>
        <taxon>Actinomycetota</taxon>
        <taxon>Actinomycetes</taxon>
        <taxon>Kitasatosporales</taxon>
        <taxon>Streptomycetaceae</taxon>
        <taxon>Streptomyces</taxon>
    </lineage>
</organism>
<sequence length="70" mass="7681">MAIYRPREVNCGHCNEPTGVAADDWAGETRSDDGDYVVSVEPCVRCQVHTYGTLSRCPDDCPDCDETNNA</sequence>
<keyword evidence="2" id="KW-1185">Reference proteome</keyword>
<reference evidence="1 2" key="1">
    <citation type="journal article" date="2016" name="Front. Microbiol.">
        <title>Comparative Genomics Analysis of Streptomyces Species Reveals Their Adaptation to the Marine Environment and Their Diversity at the Genomic Level.</title>
        <authorList>
            <person name="Tian X."/>
            <person name="Zhang Z."/>
            <person name="Yang T."/>
            <person name="Chen M."/>
            <person name="Li J."/>
            <person name="Chen F."/>
            <person name="Yang J."/>
            <person name="Li W."/>
            <person name="Zhang B."/>
            <person name="Zhang Z."/>
            <person name="Wu J."/>
            <person name="Zhang C."/>
            <person name="Long L."/>
            <person name="Xiao J."/>
        </authorList>
    </citation>
    <scope>NUCLEOTIDE SEQUENCE [LARGE SCALE GENOMIC DNA]</scope>
    <source>
        <strain evidence="1 2">SCSIO M10372</strain>
    </source>
</reference>
<name>A0A1E7LWA4_9ACTN</name>
<evidence type="ECO:0000313" key="1">
    <source>
        <dbReference type="EMBL" id="OEV20173.1"/>
    </source>
</evidence>
<evidence type="ECO:0000313" key="2">
    <source>
        <dbReference type="Proteomes" id="UP000175971"/>
    </source>
</evidence>
<dbReference type="RefSeq" id="WP_070201143.1">
    <property type="nucleotide sequence ID" value="NZ_LJGZ01000027.1"/>
</dbReference>
<dbReference type="AlphaFoldDB" id="A0A1E7LWA4"/>
<gene>
    <name evidence="1" type="ORF">AN221_13220</name>
</gene>